<dbReference type="GeneID" id="53315562"/>
<name>A0A143DCI8_9PROT</name>
<reference evidence="2 3" key="1">
    <citation type="submission" date="2016-02" db="EMBL/GenBank/DDBJ databases">
        <title>Complete Genome of H5569, the type strain of the newly described species Haematospirillium jordaniae.</title>
        <authorList>
            <person name="Nicholson A.C."/>
            <person name="Humrighouse B.W."/>
            <person name="Loparov V."/>
            <person name="McQuiston J.R."/>
        </authorList>
    </citation>
    <scope>NUCLEOTIDE SEQUENCE [LARGE SCALE GENOMIC DNA]</scope>
    <source>
        <strain evidence="2 3">H5569</strain>
    </source>
</reference>
<evidence type="ECO:0000256" key="1">
    <source>
        <dbReference type="SAM" id="Phobius"/>
    </source>
</evidence>
<dbReference type="RefSeq" id="WP_066131770.1">
    <property type="nucleotide sequence ID" value="NZ_CP014525.1"/>
</dbReference>
<proteinExistence type="predicted"/>
<protein>
    <recommendedName>
        <fullName evidence="4">Flagellar assembly protein FliO</fullName>
    </recommendedName>
</protein>
<feature type="transmembrane region" description="Helical" evidence="1">
    <location>
        <begin position="6"/>
        <end position="27"/>
    </location>
</feature>
<evidence type="ECO:0000313" key="2">
    <source>
        <dbReference type="EMBL" id="AMW33828.1"/>
    </source>
</evidence>
<accession>A0A143DCI8</accession>
<keyword evidence="1" id="KW-0472">Membrane</keyword>
<gene>
    <name evidence="2" type="ORF">AY555_00085</name>
</gene>
<organism evidence="2 3">
    <name type="scientific">Haematospirillum jordaniae</name>
    <dbReference type="NCBI Taxonomy" id="1549855"/>
    <lineage>
        <taxon>Bacteria</taxon>
        <taxon>Pseudomonadati</taxon>
        <taxon>Pseudomonadota</taxon>
        <taxon>Alphaproteobacteria</taxon>
        <taxon>Rhodospirillales</taxon>
        <taxon>Novispirillaceae</taxon>
        <taxon>Haematospirillum</taxon>
    </lineage>
</organism>
<sequence length="115" mass="12920">MDTDFYLRPLLALFLVIGMIFMAGAVVRRISPIRSWAGKRSAPSLEITERLNLDARRQLVLVRHNDREHLILLGNTSELLIDAGQVAPSFTTTEQETAQHTICADTLLPEPERVP</sequence>
<keyword evidence="1" id="KW-1133">Transmembrane helix</keyword>
<keyword evidence="1" id="KW-0812">Transmembrane</keyword>
<dbReference type="Proteomes" id="UP000076066">
    <property type="component" value="Chromosome"/>
</dbReference>
<dbReference type="STRING" id="1549855.AY555_00085"/>
<keyword evidence="3" id="KW-1185">Reference proteome</keyword>
<dbReference type="EMBL" id="CP014525">
    <property type="protein sequence ID" value="AMW33828.1"/>
    <property type="molecule type" value="Genomic_DNA"/>
</dbReference>
<evidence type="ECO:0008006" key="4">
    <source>
        <dbReference type="Google" id="ProtNLM"/>
    </source>
</evidence>
<evidence type="ECO:0000313" key="3">
    <source>
        <dbReference type="Proteomes" id="UP000076066"/>
    </source>
</evidence>
<dbReference type="KEGG" id="hjo:AY555_00085"/>
<dbReference type="AlphaFoldDB" id="A0A143DCI8"/>
<dbReference type="OrthoDB" id="8456606at2"/>